<dbReference type="Gene3D" id="1.25.40.10">
    <property type="entry name" value="Tetratricopeptide repeat domain"/>
    <property type="match status" value="3"/>
</dbReference>
<reference evidence="5" key="1">
    <citation type="journal article" date="2023" name="Commun. Biol.">
        <title>Genome analysis of Parmales, the sister group of diatoms, reveals the evolutionary specialization of diatoms from phago-mixotrophs to photoautotrophs.</title>
        <authorList>
            <person name="Ban H."/>
            <person name="Sato S."/>
            <person name="Yoshikawa S."/>
            <person name="Yamada K."/>
            <person name="Nakamura Y."/>
            <person name="Ichinomiya M."/>
            <person name="Sato N."/>
            <person name="Blanc-Mathieu R."/>
            <person name="Endo H."/>
            <person name="Kuwata A."/>
            <person name="Ogata H."/>
        </authorList>
    </citation>
    <scope>NUCLEOTIDE SEQUENCE [LARGE SCALE GENOMIC DNA]</scope>
</reference>
<dbReference type="InterPro" id="IPR011990">
    <property type="entry name" value="TPR-like_helical_dom_sf"/>
</dbReference>
<dbReference type="GO" id="GO:0046813">
    <property type="term" value="P:receptor-mediated virion attachment to host cell"/>
    <property type="evidence" value="ECO:0007669"/>
    <property type="project" value="TreeGrafter"/>
</dbReference>
<protein>
    <submittedName>
        <fullName evidence="4">Uncharacterized protein</fullName>
    </submittedName>
</protein>
<feature type="compositionally biased region" description="Pro residues" evidence="3">
    <location>
        <begin position="268"/>
        <end position="277"/>
    </location>
</feature>
<dbReference type="AlphaFoldDB" id="A0A9W7FXW5"/>
<evidence type="ECO:0000313" key="5">
    <source>
        <dbReference type="Proteomes" id="UP001165065"/>
    </source>
</evidence>
<dbReference type="PANTHER" id="PTHR44858">
    <property type="entry name" value="TETRATRICOPEPTIDE REPEAT PROTEIN 6"/>
    <property type="match status" value="1"/>
</dbReference>
<keyword evidence="2" id="KW-0802">TPR repeat</keyword>
<dbReference type="EMBL" id="BRYA01000553">
    <property type="protein sequence ID" value="GMI22659.1"/>
    <property type="molecule type" value="Genomic_DNA"/>
</dbReference>
<evidence type="ECO:0000256" key="1">
    <source>
        <dbReference type="ARBA" id="ARBA00022737"/>
    </source>
</evidence>
<organism evidence="4 5">
    <name type="scientific">Triparma columacea</name>
    <dbReference type="NCBI Taxonomy" id="722753"/>
    <lineage>
        <taxon>Eukaryota</taxon>
        <taxon>Sar</taxon>
        <taxon>Stramenopiles</taxon>
        <taxon>Ochrophyta</taxon>
        <taxon>Bolidophyceae</taxon>
        <taxon>Parmales</taxon>
        <taxon>Triparmaceae</taxon>
        <taxon>Triparma</taxon>
    </lineage>
</organism>
<dbReference type="Proteomes" id="UP001165065">
    <property type="component" value="Unassembled WGS sequence"/>
</dbReference>
<evidence type="ECO:0000256" key="2">
    <source>
        <dbReference type="ARBA" id="ARBA00022803"/>
    </source>
</evidence>
<comment type="caution">
    <text evidence="4">The sequence shown here is derived from an EMBL/GenBank/DDBJ whole genome shotgun (WGS) entry which is preliminary data.</text>
</comment>
<feature type="region of interest" description="Disordered" evidence="3">
    <location>
        <begin position="236"/>
        <end position="281"/>
    </location>
</feature>
<dbReference type="SUPFAM" id="SSF48452">
    <property type="entry name" value="TPR-like"/>
    <property type="match status" value="1"/>
</dbReference>
<keyword evidence="5" id="KW-1185">Reference proteome</keyword>
<accession>A0A9W7FXW5</accession>
<name>A0A9W7FXW5_9STRA</name>
<gene>
    <name evidence="4" type="ORF">TrCOL_g11385</name>
</gene>
<dbReference type="PANTHER" id="PTHR44858:SF1">
    <property type="entry name" value="UDP-N-ACETYLGLUCOSAMINE--PEPTIDE N-ACETYLGLUCOSAMINYLTRANSFERASE SPINDLY-RELATED"/>
    <property type="match status" value="1"/>
</dbReference>
<sequence>MQSSTDLRLIDIQVEICKRKTLATECTERGNELFDKGDYEGAMVEYDAALASVPNHTEALGNRANVKSALKDWVGCISDCGRVLELSSKRRGGAALSTSTPDRSSLFNESVVYYTRAEAHYHLRKYYDCLSDCDSSLLLQPKFPEALCCRGAAHNALGSFKQAKTDLDLAIRTRPRYGVARRHRGIAAYMMKEYGEAVRDLREAKAIEGGELAGRWLEKAEEALRREEIEAMRRGEELCRREEGGGDAEGEESGRGGRYNSSSSSAPPSAPPPPPQFAPFSSFILPESKVSPPPGASWETDSISSAATSGVAKSLEHDLFCIEVAAIVDTVIAVGTASVMGSMHKVSEQMCLAVALQMQSQTKIGLMRALREQYISDNMRNVFQQIQVEALVDTAIAVGTASVVGKIRGGADNEVSEQMVINAAMQMENQVKYGLIRMKEQYIADNVRHVFQNVQESEQSTGRRFSWSHHMGMGRRKTREHSLKELETMRKHFEEAERDLG</sequence>
<keyword evidence="1" id="KW-0677">Repeat</keyword>
<dbReference type="InterPro" id="IPR019734">
    <property type="entry name" value="TPR_rpt"/>
</dbReference>
<evidence type="ECO:0000313" key="4">
    <source>
        <dbReference type="EMBL" id="GMI22659.1"/>
    </source>
</evidence>
<dbReference type="SMART" id="SM00028">
    <property type="entry name" value="TPR"/>
    <property type="match status" value="5"/>
</dbReference>
<dbReference type="InterPro" id="IPR050498">
    <property type="entry name" value="Ycf3"/>
</dbReference>
<evidence type="ECO:0000256" key="3">
    <source>
        <dbReference type="SAM" id="MobiDB-lite"/>
    </source>
</evidence>
<proteinExistence type="predicted"/>
<dbReference type="OrthoDB" id="1926212at2759"/>